<dbReference type="InterPro" id="IPR017937">
    <property type="entry name" value="Thioredoxin_CS"/>
</dbReference>
<dbReference type="InterPro" id="IPR036249">
    <property type="entry name" value="Thioredoxin-like_sf"/>
</dbReference>
<evidence type="ECO:0000313" key="4">
    <source>
        <dbReference type="EMBL" id="KAJ8978562.1"/>
    </source>
</evidence>
<dbReference type="PROSITE" id="PS00194">
    <property type="entry name" value="THIOREDOXIN_1"/>
    <property type="match status" value="1"/>
</dbReference>
<gene>
    <name evidence="4" type="ORF">NQ317_012085</name>
</gene>
<dbReference type="Pfam" id="PF00085">
    <property type="entry name" value="Thioredoxin"/>
    <property type="match status" value="1"/>
</dbReference>
<dbReference type="Gene3D" id="3.40.30.10">
    <property type="entry name" value="Glutaredoxin"/>
    <property type="match status" value="1"/>
</dbReference>
<evidence type="ECO:0000259" key="3">
    <source>
        <dbReference type="Pfam" id="PF00085"/>
    </source>
</evidence>
<evidence type="ECO:0000313" key="5">
    <source>
        <dbReference type="Proteomes" id="UP001162164"/>
    </source>
</evidence>
<evidence type="ECO:0000256" key="2">
    <source>
        <dbReference type="SAM" id="SignalP"/>
    </source>
</evidence>
<comment type="similarity">
    <text evidence="1">Belongs to the protein disulfide isomerase family.</text>
</comment>
<dbReference type="SUPFAM" id="SSF52833">
    <property type="entry name" value="Thioredoxin-like"/>
    <property type="match status" value="1"/>
</dbReference>
<evidence type="ECO:0000256" key="1">
    <source>
        <dbReference type="ARBA" id="ARBA00006347"/>
    </source>
</evidence>
<feature type="signal peptide" evidence="2">
    <location>
        <begin position="1"/>
        <end position="19"/>
    </location>
</feature>
<proteinExistence type="inferred from homology"/>
<keyword evidence="2" id="KW-0732">Signal</keyword>
<dbReference type="CDD" id="cd02961">
    <property type="entry name" value="PDI_a_family"/>
    <property type="match status" value="1"/>
</dbReference>
<keyword evidence="5" id="KW-1185">Reference proteome</keyword>
<dbReference type="Proteomes" id="UP001162164">
    <property type="component" value="Unassembled WGS sequence"/>
</dbReference>
<dbReference type="EMBL" id="JAPWTJ010000423">
    <property type="protein sequence ID" value="KAJ8978562.1"/>
    <property type="molecule type" value="Genomic_DNA"/>
</dbReference>
<dbReference type="PANTHER" id="PTHR18929:SF240">
    <property type="entry name" value="PROTEIN DISULFIDE-ISOMERASE"/>
    <property type="match status" value="1"/>
</dbReference>
<feature type="domain" description="Thioredoxin" evidence="3">
    <location>
        <begin position="29"/>
        <end position="83"/>
    </location>
</feature>
<accession>A0ABQ9JMB8</accession>
<reference evidence="4" key="1">
    <citation type="journal article" date="2023" name="Insect Mol. Biol.">
        <title>Genome sequencing provides insights into the evolution of gene families encoding plant cell wall-degrading enzymes in longhorned beetles.</title>
        <authorList>
            <person name="Shin N.R."/>
            <person name="Okamura Y."/>
            <person name="Kirsch R."/>
            <person name="Pauchet Y."/>
        </authorList>
    </citation>
    <scope>NUCLEOTIDE SEQUENCE</scope>
    <source>
        <strain evidence="4">MMC_N1</strain>
    </source>
</reference>
<name>A0ABQ9JMB8_9CUCU</name>
<feature type="chain" id="PRO_5046733451" description="Thioredoxin domain-containing protein" evidence="2">
    <location>
        <begin position="20"/>
        <end position="85"/>
    </location>
</feature>
<dbReference type="PANTHER" id="PTHR18929">
    <property type="entry name" value="PROTEIN DISULFIDE ISOMERASE"/>
    <property type="match status" value="1"/>
</dbReference>
<comment type="caution">
    <text evidence="4">The sequence shown here is derived from an EMBL/GenBank/DDBJ whole genome shotgun (WGS) entry which is preliminary data.</text>
</comment>
<dbReference type="InterPro" id="IPR013766">
    <property type="entry name" value="Thioredoxin_domain"/>
</dbReference>
<organism evidence="4 5">
    <name type="scientific">Molorchus minor</name>
    <dbReference type="NCBI Taxonomy" id="1323400"/>
    <lineage>
        <taxon>Eukaryota</taxon>
        <taxon>Metazoa</taxon>
        <taxon>Ecdysozoa</taxon>
        <taxon>Arthropoda</taxon>
        <taxon>Hexapoda</taxon>
        <taxon>Insecta</taxon>
        <taxon>Pterygota</taxon>
        <taxon>Neoptera</taxon>
        <taxon>Endopterygota</taxon>
        <taxon>Coleoptera</taxon>
        <taxon>Polyphaga</taxon>
        <taxon>Cucujiformia</taxon>
        <taxon>Chrysomeloidea</taxon>
        <taxon>Cerambycidae</taxon>
        <taxon>Lamiinae</taxon>
        <taxon>Monochamini</taxon>
        <taxon>Molorchus</taxon>
    </lineage>
</organism>
<protein>
    <recommendedName>
        <fullName evidence="3">Thioredoxin domain-containing protein</fullName>
    </recommendedName>
</protein>
<sequence length="85" mass="9424">MGPIQILGYFLFISAVVYADEEIEIVDGILVLTKENFEKVIADNEFVLVEFYAPWCGHCKALAPEYVKAASILAEKKSAIKLAKS</sequence>